<sequence length="316" mass="34965">MPPSFAHRITKYNPADRDEHGHYNGAEDTVSDHGPVEAAYLEAIAAFAQESGIDRLEIREPEVTGFVNFGLEAAVDGHGLAGLFPPDLTGYYDGAEVSVPVALELVRAMLRDQGAWCRLEQQDTFTVHVGWDQYLYVGSDQPCEAAVARTRELGLFAEPITASPYAADLEEPEVTQAADEEFWERVRAELAAPQTLLLEETYLRNATRWHRLTENNLDTVRAVLGPRALLTVWPDLTPDVDAVLAALPEDESVDFVWEAPNGTIRHVTVDETHHQQLTTLVAGARAACSLPLALDERHPLFHVALPDSDGVLRTRW</sequence>
<proteinExistence type="predicted"/>
<dbReference type="Proteomes" id="UP000217446">
    <property type="component" value="Unassembled WGS sequence"/>
</dbReference>
<accession>A0A250VWG3</accession>
<gene>
    <name evidence="2" type="ORF">SO3561_10009</name>
</gene>
<name>A0A250VWG3_STROL</name>
<evidence type="ECO:0000256" key="1">
    <source>
        <dbReference type="SAM" id="MobiDB-lite"/>
    </source>
</evidence>
<dbReference type="AlphaFoldDB" id="A0A250VWG3"/>
<feature type="region of interest" description="Disordered" evidence="1">
    <location>
        <begin position="1"/>
        <end position="30"/>
    </location>
</feature>
<organism evidence="2 3">
    <name type="scientific">Streptomyces olivochromogenes</name>
    <dbReference type="NCBI Taxonomy" id="1963"/>
    <lineage>
        <taxon>Bacteria</taxon>
        <taxon>Bacillati</taxon>
        <taxon>Actinomycetota</taxon>
        <taxon>Actinomycetes</taxon>
        <taxon>Kitasatosporales</taxon>
        <taxon>Streptomycetaceae</taxon>
        <taxon>Streptomyces</taxon>
    </lineage>
</organism>
<evidence type="ECO:0000313" key="3">
    <source>
        <dbReference type="Proteomes" id="UP000217446"/>
    </source>
</evidence>
<reference evidence="3" key="1">
    <citation type="submission" date="2017-05" db="EMBL/GenBank/DDBJ databases">
        <title>Streptomyces olivochromogenes NBRC 3561 whole genome shotgun sequence.</title>
        <authorList>
            <person name="Dohra H."/>
            <person name="Kodani S."/>
        </authorList>
    </citation>
    <scope>NUCLEOTIDE SEQUENCE [LARGE SCALE GENOMIC DNA]</scope>
    <source>
        <strain evidence="3">NBRC 3561</strain>
    </source>
</reference>
<evidence type="ECO:0000313" key="2">
    <source>
        <dbReference type="EMBL" id="GAX58436.1"/>
    </source>
</evidence>
<keyword evidence="3" id="KW-1185">Reference proteome</keyword>
<dbReference type="EMBL" id="BDQI01000053">
    <property type="protein sequence ID" value="GAX58436.1"/>
    <property type="molecule type" value="Genomic_DNA"/>
</dbReference>
<protein>
    <submittedName>
        <fullName evidence="2">Uncharacterized protein</fullName>
    </submittedName>
</protein>
<dbReference type="RefSeq" id="WP_067385482.1">
    <property type="nucleotide sequence ID" value="NZ_BDQI01000053.1"/>
</dbReference>
<dbReference type="STRING" id="1963.AQJ27_49830"/>
<comment type="caution">
    <text evidence="2">The sequence shown here is derived from an EMBL/GenBank/DDBJ whole genome shotgun (WGS) entry which is preliminary data.</text>
</comment>